<evidence type="ECO:0000256" key="4">
    <source>
        <dbReference type="ARBA" id="ARBA00013194"/>
    </source>
</evidence>
<evidence type="ECO:0000256" key="7">
    <source>
        <dbReference type="ARBA" id="ARBA00023186"/>
    </source>
</evidence>
<name>K1V2V1_9ZZZZ</name>
<dbReference type="EC" id="5.2.1.8" evidence="4"/>
<dbReference type="GO" id="GO:0003755">
    <property type="term" value="F:peptidyl-prolyl cis-trans isomerase activity"/>
    <property type="evidence" value="ECO:0007669"/>
    <property type="project" value="UniProtKB-KW"/>
</dbReference>
<evidence type="ECO:0000256" key="9">
    <source>
        <dbReference type="SAM" id="Coils"/>
    </source>
</evidence>
<feature type="coiled-coil region" evidence="9">
    <location>
        <begin position="26"/>
        <end position="53"/>
    </location>
</feature>
<dbReference type="SUPFAM" id="SSF54534">
    <property type="entry name" value="FKBP-like"/>
    <property type="match status" value="1"/>
</dbReference>
<dbReference type="EMBL" id="AJWY01002469">
    <property type="protein sequence ID" value="EKC78226.1"/>
    <property type="molecule type" value="Genomic_DNA"/>
</dbReference>
<dbReference type="InterPro" id="IPR046357">
    <property type="entry name" value="PPIase_dom_sf"/>
</dbReference>
<evidence type="ECO:0000256" key="8">
    <source>
        <dbReference type="ARBA" id="ARBA00023235"/>
    </source>
</evidence>
<feature type="domain" description="PPIase FKBP-type" evidence="10">
    <location>
        <begin position="113"/>
        <end position="209"/>
    </location>
</feature>
<evidence type="ECO:0000259" key="10">
    <source>
        <dbReference type="PROSITE" id="PS50059"/>
    </source>
</evidence>
<comment type="caution">
    <text evidence="11">The sequence shown here is derived from an EMBL/GenBank/DDBJ whole genome shotgun (WGS) entry which is preliminary data.</text>
</comment>
<comment type="catalytic activity">
    <reaction evidence="1">
        <text>[protein]-peptidylproline (omega=180) = [protein]-peptidylproline (omega=0)</text>
        <dbReference type="Rhea" id="RHEA:16237"/>
        <dbReference type="Rhea" id="RHEA-COMP:10747"/>
        <dbReference type="Rhea" id="RHEA-COMP:10748"/>
        <dbReference type="ChEBI" id="CHEBI:83833"/>
        <dbReference type="ChEBI" id="CHEBI:83834"/>
        <dbReference type="EC" id="5.2.1.8"/>
    </reaction>
</comment>
<evidence type="ECO:0000256" key="6">
    <source>
        <dbReference type="ARBA" id="ARBA00023110"/>
    </source>
</evidence>
<evidence type="ECO:0000313" key="11">
    <source>
        <dbReference type="EMBL" id="EKC78226.1"/>
    </source>
</evidence>
<dbReference type="PROSITE" id="PS50059">
    <property type="entry name" value="FKBP_PPIASE"/>
    <property type="match status" value="1"/>
</dbReference>
<organism evidence="11">
    <name type="scientific">human gut metagenome</name>
    <dbReference type="NCBI Taxonomy" id="408170"/>
    <lineage>
        <taxon>unclassified sequences</taxon>
        <taxon>metagenomes</taxon>
        <taxon>organismal metagenomes</taxon>
    </lineage>
</organism>
<dbReference type="GO" id="GO:0042026">
    <property type="term" value="P:protein refolding"/>
    <property type="evidence" value="ECO:0007669"/>
    <property type="project" value="UniProtKB-ARBA"/>
</dbReference>
<keyword evidence="8 11" id="KW-0413">Isomerase</keyword>
<gene>
    <name evidence="11" type="ORF">LEA_03727</name>
</gene>
<evidence type="ECO:0000256" key="3">
    <source>
        <dbReference type="ARBA" id="ARBA00006577"/>
    </source>
</evidence>
<dbReference type="PANTHER" id="PTHR47861">
    <property type="entry name" value="FKBP-TYPE PEPTIDYL-PROLYL CIS-TRANS ISOMERASE SLYD"/>
    <property type="match status" value="1"/>
</dbReference>
<keyword evidence="6" id="KW-0697">Rotamase</keyword>
<evidence type="ECO:0000256" key="5">
    <source>
        <dbReference type="ARBA" id="ARBA00022490"/>
    </source>
</evidence>
<keyword evidence="7" id="KW-0143">Chaperone</keyword>
<keyword evidence="9" id="KW-0175">Coiled coil</keyword>
<comment type="subcellular location">
    <subcellularLocation>
        <location evidence="2">Cytoplasm</location>
    </subcellularLocation>
</comment>
<dbReference type="AlphaFoldDB" id="K1V2V1"/>
<accession>K1V2V1</accession>
<dbReference type="Pfam" id="PF00254">
    <property type="entry name" value="FKBP_C"/>
    <property type="match status" value="1"/>
</dbReference>
<evidence type="ECO:0000256" key="1">
    <source>
        <dbReference type="ARBA" id="ARBA00000971"/>
    </source>
</evidence>
<dbReference type="InterPro" id="IPR048261">
    <property type="entry name" value="SlpA/SlyD-like_ins_sf"/>
</dbReference>
<dbReference type="Gene3D" id="3.10.50.40">
    <property type="match status" value="1"/>
</dbReference>
<reference evidence="11" key="1">
    <citation type="journal article" date="2013" name="Environ. Microbiol.">
        <title>Microbiota from the distal guts of lean and obese adolescents exhibit partial functional redundancy besides clear differences in community structure.</title>
        <authorList>
            <person name="Ferrer M."/>
            <person name="Ruiz A."/>
            <person name="Lanza F."/>
            <person name="Haange S.B."/>
            <person name="Oberbach A."/>
            <person name="Till H."/>
            <person name="Bargiela R."/>
            <person name="Campoy C."/>
            <person name="Segura M.T."/>
            <person name="Richter M."/>
            <person name="von Bergen M."/>
            <person name="Seifert J."/>
            <person name="Suarez A."/>
        </authorList>
    </citation>
    <scope>NUCLEOTIDE SEQUENCE</scope>
</reference>
<keyword evidence="5" id="KW-0963">Cytoplasm</keyword>
<dbReference type="GO" id="GO:0005737">
    <property type="term" value="C:cytoplasm"/>
    <property type="evidence" value="ECO:0007669"/>
    <property type="project" value="UniProtKB-SubCell"/>
</dbReference>
<dbReference type="InterPro" id="IPR001179">
    <property type="entry name" value="PPIase_FKBP_dom"/>
</dbReference>
<comment type="similarity">
    <text evidence="3">Belongs to the FKBP-type PPIase family.</text>
</comment>
<dbReference type="Gene3D" id="2.40.10.330">
    <property type="match status" value="1"/>
</dbReference>
<evidence type="ECO:0000256" key="2">
    <source>
        <dbReference type="ARBA" id="ARBA00004496"/>
    </source>
</evidence>
<proteinExistence type="inferred from homology"/>
<feature type="non-terminal residue" evidence="11">
    <location>
        <position position="1"/>
    </location>
</feature>
<sequence length="209" mass="24325">KDSTYKTSKMVQENHIDKALAFMESLEKLGNQLKAAEEHQKQLIARMLDLKKENLTDGKEYAELSQKSKSLQDIIDKWRPIYLERMEMVKSVSIQKRKEIIKINIEMETNNKNKFIVVSYALYDVTNGDNGEEMLIERTTDERPFIFISGMGVTLPAFEEKVVNLAKGEEFDFQLDPEQAYGQHYDERVLELDKQIFTATASLMHSTYR</sequence>
<dbReference type="PANTHER" id="PTHR47861:SF3">
    <property type="entry name" value="FKBP-TYPE PEPTIDYL-PROLYL CIS-TRANS ISOMERASE SLYD"/>
    <property type="match status" value="1"/>
</dbReference>
<protein>
    <recommendedName>
        <fullName evidence="4">peptidylprolyl isomerase</fullName>
        <ecNumber evidence="4">5.2.1.8</ecNumber>
    </recommendedName>
</protein>